<sequence length="177" mass="18158">MKSSLYVAALASALSLSVGCGSPASTTPVSSAATTSAVVNGEKYLLAEEPDDAVGVIEARETASNGDPLVVVGRIGGSDKPWVEGRAAFMLLDASMAVVAEGTESAEGEVCMGDCCANERAECTTLVKVVDNGALVPADSRQLLGVKENDFVVIRGKASKDESGNFTVLADGVFIRR</sequence>
<keyword evidence="3" id="KW-1185">Reference proteome</keyword>
<proteinExistence type="predicted"/>
<reference evidence="3" key="1">
    <citation type="submission" date="2019-10" db="EMBL/GenBank/DDBJ databases">
        <title>Lacipirellula parvula gen. nov., sp. nov., representing a lineage of planctomycetes widespread in freshwater anoxic habitats, and description of the family Lacipirellulaceae.</title>
        <authorList>
            <person name="Dedysh S.N."/>
            <person name="Kulichevskaya I.S."/>
            <person name="Beletsky A.V."/>
            <person name="Rakitin A.L."/>
            <person name="Mardanov A.V."/>
            <person name="Ivanova A.A."/>
            <person name="Saltykova V.X."/>
            <person name="Rijpstra W.I.C."/>
            <person name="Sinninghe Damste J.S."/>
            <person name="Ravin N.V."/>
        </authorList>
    </citation>
    <scope>NUCLEOTIDE SEQUENCE [LARGE SCALE GENOMIC DNA]</scope>
    <source>
        <strain evidence="3">PX69</strain>
    </source>
</reference>
<evidence type="ECO:0008006" key="4">
    <source>
        <dbReference type="Google" id="ProtNLM"/>
    </source>
</evidence>
<dbReference type="KEGG" id="lpav:PLANPX_5655"/>
<gene>
    <name evidence="2" type="ORF">PLANPX_5655</name>
</gene>
<keyword evidence="1" id="KW-0732">Signal</keyword>
<accession>A0A5K7XMV9</accession>
<dbReference type="RefSeq" id="WP_152101292.1">
    <property type="nucleotide sequence ID" value="NZ_AP021861.1"/>
</dbReference>
<feature type="chain" id="PRO_5024973645" description="DUF5666 domain-containing protein" evidence="1">
    <location>
        <begin position="21"/>
        <end position="177"/>
    </location>
</feature>
<evidence type="ECO:0000313" key="2">
    <source>
        <dbReference type="EMBL" id="BBO36043.1"/>
    </source>
</evidence>
<dbReference type="PROSITE" id="PS51257">
    <property type="entry name" value="PROKAR_LIPOPROTEIN"/>
    <property type="match status" value="1"/>
</dbReference>
<protein>
    <recommendedName>
        <fullName evidence="4">DUF5666 domain-containing protein</fullName>
    </recommendedName>
</protein>
<evidence type="ECO:0000256" key="1">
    <source>
        <dbReference type="SAM" id="SignalP"/>
    </source>
</evidence>
<organism evidence="2 3">
    <name type="scientific">Lacipirellula parvula</name>
    <dbReference type="NCBI Taxonomy" id="2650471"/>
    <lineage>
        <taxon>Bacteria</taxon>
        <taxon>Pseudomonadati</taxon>
        <taxon>Planctomycetota</taxon>
        <taxon>Planctomycetia</taxon>
        <taxon>Pirellulales</taxon>
        <taxon>Lacipirellulaceae</taxon>
        <taxon>Lacipirellula</taxon>
    </lineage>
</organism>
<feature type="signal peptide" evidence="1">
    <location>
        <begin position="1"/>
        <end position="20"/>
    </location>
</feature>
<evidence type="ECO:0000313" key="3">
    <source>
        <dbReference type="Proteomes" id="UP000326837"/>
    </source>
</evidence>
<dbReference type="AlphaFoldDB" id="A0A5K7XMV9"/>
<dbReference type="EMBL" id="AP021861">
    <property type="protein sequence ID" value="BBO36043.1"/>
    <property type="molecule type" value="Genomic_DNA"/>
</dbReference>
<name>A0A5K7XMV9_9BACT</name>
<dbReference type="Proteomes" id="UP000326837">
    <property type="component" value="Chromosome"/>
</dbReference>